<proteinExistence type="predicted"/>
<comment type="caution">
    <text evidence="1">The sequence shown here is derived from an EMBL/GenBank/DDBJ whole genome shotgun (WGS) entry which is preliminary data.</text>
</comment>
<name>A0ABV2X0Y9_9NOCA</name>
<gene>
    <name evidence="1" type="ORF">ABZ510_33440</name>
</gene>
<sequence length="250" mass="26299">MTTLPEKAAAFLELHRPGDPVILPTVWDAWSADLVQQAGFPALTVGSHPLADSLGKSDHEGMAFTDVLGRVREITSAVDVPVSVDLESGYGVEPAALIDGLLQAGAVGFNLEDTVHKEGGRLREPQEHADLVGRLRQAADDSGVHVVVNARTDLLLAPSGDPAELVGPAIERLRLAAAAGADVLYPVGRYGPDVLARLCAELPLPVNAVTVPEQGDKAYFAEAGAARVSFGPFLQAALAVEAKRLLEPWK</sequence>
<dbReference type="EMBL" id="JBEYBF010000044">
    <property type="protein sequence ID" value="MEU1956741.1"/>
    <property type="molecule type" value="Genomic_DNA"/>
</dbReference>
<organism evidence="1 2">
    <name type="scientific">Nocardia rhamnosiphila</name>
    <dbReference type="NCBI Taxonomy" id="426716"/>
    <lineage>
        <taxon>Bacteria</taxon>
        <taxon>Bacillati</taxon>
        <taxon>Actinomycetota</taxon>
        <taxon>Actinomycetes</taxon>
        <taxon>Mycobacteriales</taxon>
        <taxon>Nocardiaceae</taxon>
        <taxon>Nocardia</taxon>
    </lineage>
</organism>
<reference evidence="1 2" key="1">
    <citation type="submission" date="2024-06" db="EMBL/GenBank/DDBJ databases">
        <title>The Natural Products Discovery Center: Release of the First 8490 Sequenced Strains for Exploring Actinobacteria Biosynthetic Diversity.</title>
        <authorList>
            <person name="Kalkreuter E."/>
            <person name="Kautsar S.A."/>
            <person name="Yang D."/>
            <person name="Bader C.D."/>
            <person name="Teijaro C.N."/>
            <person name="Fluegel L."/>
            <person name="Davis C.M."/>
            <person name="Simpson J.R."/>
            <person name="Lauterbach L."/>
            <person name="Steele A.D."/>
            <person name="Gui C."/>
            <person name="Meng S."/>
            <person name="Li G."/>
            <person name="Viehrig K."/>
            <person name="Ye F."/>
            <person name="Su P."/>
            <person name="Kiefer A.F."/>
            <person name="Nichols A."/>
            <person name="Cepeda A.J."/>
            <person name="Yan W."/>
            <person name="Fan B."/>
            <person name="Jiang Y."/>
            <person name="Adhikari A."/>
            <person name="Zheng C.-J."/>
            <person name="Schuster L."/>
            <person name="Cowan T.M."/>
            <person name="Smanski M.J."/>
            <person name="Chevrette M.G."/>
            <person name="De Carvalho L.P.S."/>
            <person name="Shen B."/>
        </authorList>
    </citation>
    <scope>NUCLEOTIDE SEQUENCE [LARGE SCALE GENOMIC DNA]</scope>
    <source>
        <strain evidence="1 2">NPDC019708</strain>
    </source>
</reference>
<protein>
    <submittedName>
        <fullName evidence="1">Isocitrate lyase/phosphoenolpyruvate mutase family protein</fullName>
    </submittedName>
</protein>
<dbReference type="GO" id="GO:0016829">
    <property type="term" value="F:lyase activity"/>
    <property type="evidence" value="ECO:0007669"/>
    <property type="project" value="UniProtKB-KW"/>
</dbReference>
<dbReference type="InterPro" id="IPR015813">
    <property type="entry name" value="Pyrv/PenolPyrv_kinase-like_dom"/>
</dbReference>
<keyword evidence="1" id="KW-0456">Lyase</keyword>
<dbReference type="InterPro" id="IPR039556">
    <property type="entry name" value="ICL/PEPM"/>
</dbReference>
<dbReference type="GeneID" id="96247814"/>
<keyword evidence="2" id="KW-1185">Reference proteome</keyword>
<dbReference type="Pfam" id="PF13714">
    <property type="entry name" value="PEP_mutase"/>
    <property type="match status" value="1"/>
</dbReference>
<dbReference type="CDD" id="cd00377">
    <property type="entry name" value="ICL_PEPM"/>
    <property type="match status" value="1"/>
</dbReference>
<dbReference type="InterPro" id="IPR040442">
    <property type="entry name" value="Pyrv_kinase-like_dom_sf"/>
</dbReference>
<dbReference type="Proteomes" id="UP001550628">
    <property type="component" value="Unassembled WGS sequence"/>
</dbReference>
<dbReference type="RefSeq" id="WP_030523212.1">
    <property type="nucleotide sequence ID" value="NZ_JBEYBD010000006.1"/>
</dbReference>
<evidence type="ECO:0000313" key="2">
    <source>
        <dbReference type="Proteomes" id="UP001550628"/>
    </source>
</evidence>
<dbReference type="PANTHER" id="PTHR42905:SF16">
    <property type="entry name" value="CARBOXYPHOSPHONOENOLPYRUVATE PHOSPHONOMUTASE-LIKE PROTEIN (AFU_ORTHOLOGUE AFUA_5G07230)"/>
    <property type="match status" value="1"/>
</dbReference>
<dbReference type="SUPFAM" id="SSF51621">
    <property type="entry name" value="Phosphoenolpyruvate/pyruvate domain"/>
    <property type="match status" value="1"/>
</dbReference>
<evidence type="ECO:0000313" key="1">
    <source>
        <dbReference type="EMBL" id="MEU1956741.1"/>
    </source>
</evidence>
<dbReference type="PANTHER" id="PTHR42905">
    <property type="entry name" value="PHOSPHOENOLPYRUVATE CARBOXYLASE"/>
    <property type="match status" value="1"/>
</dbReference>
<accession>A0ABV2X0Y9</accession>
<dbReference type="Gene3D" id="3.20.20.60">
    <property type="entry name" value="Phosphoenolpyruvate-binding domains"/>
    <property type="match status" value="1"/>
</dbReference>